<organism evidence="2 3">
    <name type="scientific">Bacillus bruguierae</name>
    <dbReference type="NCBI Taxonomy" id="3127667"/>
    <lineage>
        <taxon>Bacteria</taxon>
        <taxon>Bacillati</taxon>
        <taxon>Bacillota</taxon>
        <taxon>Bacilli</taxon>
        <taxon>Bacillales</taxon>
        <taxon>Bacillaceae</taxon>
        <taxon>Bacillus</taxon>
    </lineage>
</organism>
<dbReference type="Gene3D" id="3.30.559.10">
    <property type="entry name" value="Chloramphenicol acetyltransferase-like domain"/>
    <property type="match status" value="1"/>
</dbReference>
<dbReference type="Gene3D" id="3.30.559.30">
    <property type="entry name" value="Nonribosomal peptide synthetase, condensation domain"/>
    <property type="match status" value="1"/>
</dbReference>
<dbReference type="EMBL" id="JBAWSX010000012">
    <property type="protein sequence ID" value="MEI4803297.1"/>
    <property type="molecule type" value="Genomic_DNA"/>
</dbReference>
<protein>
    <submittedName>
        <fullName evidence="2">Condensation domain-containing protein</fullName>
    </submittedName>
</protein>
<proteinExistence type="predicted"/>
<evidence type="ECO:0000313" key="2">
    <source>
        <dbReference type="EMBL" id="MEI4803297.1"/>
    </source>
</evidence>
<dbReference type="SUPFAM" id="SSF52777">
    <property type="entry name" value="CoA-dependent acyltransferases"/>
    <property type="match status" value="2"/>
</dbReference>
<keyword evidence="3" id="KW-1185">Reference proteome</keyword>
<sequence>MIPKLQVQSVFNLTPMQNGILFHELMDKESFAYFEQVSCTIDRTLDMTVLRKSLKILFDRHENLRGNIFYKNIEEPKFVVFKEKIPHIQFEDFSKLDDVECKLSVEQFLKKDKEKGFNLLTDDLLRISVLIMNDKSCKFVLSFHHIIMDGWCVDIVLKDLFEVYELLLKEKPVLLEPVSPYKGYINWLEQQDKEEALFYWRNHLSDIEEKSLLPSSLRNSSNNRYMLENYTMSFSEEMTEGLTELARKFRVTLSTVVHTLWGVLLQRYNNTDCIAFGSVISGRPSEIQGIENMVGLFINTIPLVVQSGISETFSSLLNKVHQNMINANEYGYISLADIQDVSPLKNNLIHHIMAFENFPGNDELDGSYEENFEVLDMDGFEQTNYDCTISVIPRKELCVKFSYNALAYKESKIKMIAKHFRRIAQQIIENPDIAISDMKIVSKEEQEILLKDFNHTVYEYPKHGTVHQLFEKQV</sequence>
<evidence type="ECO:0000259" key="1">
    <source>
        <dbReference type="Pfam" id="PF00668"/>
    </source>
</evidence>
<reference evidence="2 3" key="1">
    <citation type="submission" date="2024-01" db="EMBL/GenBank/DDBJ databases">
        <title>Seven novel Bacillus-like species.</title>
        <authorList>
            <person name="Liu G."/>
        </authorList>
    </citation>
    <scope>NUCLEOTIDE SEQUENCE [LARGE SCALE GENOMIC DNA]</scope>
    <source>
        <strain evidence="2 3">FJAT-51639</strain>
    </source>
</reference>
<gene>
    <name evidence="2" type="ORF">WAZ07_18790</name>
</gene>
<dbReference type="PANTHER" id="PTHR45527">
    <property type="entry name" value="NONRIBOSOMAL PEPTIDE SYNTHETASE"/>
    <property type="match status" value="1"/>
</dbReference>
<dbReference type="PANTHER" id="PTHR45527:SF1">
    <property type="entry name" value="FATTY ACID SYNTHASE"/>
    <property type="match status" value="1"/>
</dbReference>
<feature type="non-terminal residue" evidence="2">
    <location>
        <position position="474"/>
    </location>
</feature>
<dbReference type="RefSeq" id="WP_336473658.1">
    <property type="nucleotide sequence ID" value="NZ_JBAWSX010000012.1"/>
</dbReference>
<dbReference type="CDD" id="cd19543">
    <property type="entry name" value="DCL_NRPS"/>
    <property type="match status" value="1"/>
</dbReference>
<accession>A0ABU8FKS5</accession>
<dbReference type="InterPro" id="IPR023213">
    <property type="entry name" value="CAT-like_dom_sf"/>
</dbReference>
<feature type="domain" description="Condensation" evidence="1">
    <location>
        <begin position="8"/>
        <end position="449"/>
    </location>
</feature>
<dbReference type="InterPro" id="IPR001242">
    <property type="entry name" value="Condensation_dom"/>
</dbReference>
<name>A0ABU8FKS5_9BACI</name>
<comment type="caution">
    <text evidence="2">The sequence shown here is derived from an EMBL/GenBank/DDBJ whole genome shotgun (WGS) entry which is preliminary data.</text>
</comment>
<dbReference type="Proteomes" id="UP001372526">
    <property type="component" value="Unassembled WGS sequence"/>
</dbReference>
<dbReference type="Pfam" id="PF00668">
    <property type="entry name" value="Condensation"/>
    <property type="match status" value="1"/>
</dbReference>
<evidence type="ECO:0000313" key="3">
    <source>
        <dbReference type="Proteomes" id="UP001372526"/>
    </source>
</evidence>